<evidence type="ECO:0000256" key="7">
    <source>
        <dbReference type="SAM" id="Phobius"/>
    </source>
</evidence>
<evidence type="ECO:0000256" key="3">
    <source>
        <dbReference type="ARBA" id="ARBA00012663"/>
    </source>
</evidence>
<comment type="catalytic activity">
    <reaction evidence="1">
        <text>Hydrolysis of terminal non-reducing N-acetyl-D-hexosamine residues in N-acetyl-beta-D-hexosaminides.</text>
        <dbReference type="EC" id="3.2.1.52"/>
    </reaction>
</comment>
<keyword evidence="7" id="KW-0472">Membrane</keyword>
<dbReference type="GO" id="GO:0004563">
    <property type="term" value="F:beta-N-acetylhexosaminidase activity"/>
    <property type="evidence" value="ECO:0007669"/>
    <property type="project" value="UniProtKB-EC"/>
</dbReference>
<keyword evidence="10" id="KW-1185">Reference proteome</keyword>
<keyword evidence="7" id="KW-1133">Transmembrane helix</keyword>
<dbReference type="Pfam" id="PF00933">
    <property type="entry name" value="Glyco_hydro_3"/>
    <property type="match status" value="1"/>
</dbReference>
<feature type="domain" description="Glycoside hydrolase family 3 N-terminal" evidence="8">
    <location>
        <begin position="118"/>
        <end position="440"/>
    </location>
</feature>
<dbReference type="PANTHER" id="PTHR30480">
    <property type="entry name" value="BETA-HEXOSAMINIDASE-RELATED"/>
    <property type="match status" value="1"/>
</dbReference>
<reference evidence="9 10" key="1">
    <citation type="journal article" date="2019" name="Int. J. Syst. Evol. Microbiol.">
        <title>Thermogemmatispora aurantia sp. nov. and Thermogemmatispora argillosa sp. nov., within the class Ktedonobacteria, and emended description of the genus Thermogemmatispora.</title>
        <authorList>
            <person name="Zheng Y."/>
            <person name="Wang C.M."/>
            <person name="Sakai Y."/>
            <person name="Abe K."/>
            <person name="Yokota A."/>
            <person name="Yabe S."/>
        </authorList>
    </citation>
    <scope>NUCLEOTIDE SEQUENCE [LARGE SCALE GENOMIC DNA]</scope>
    <source>
        <strain evidence="9 10">A1-2</strain>
    </source>
</reference>
<name>A0A5J4KDJ1_9CHLR</name>
<keyword evidence="7" id="KW-0812">Transmembrane</keyword>
<dbReference type="EMBL" id="BKZV01000005">
    <property type="protein sequence ID" value="GER84660.1"/>
    <property type="molecule type" value="Genomic_DNA"/>
</dbReference>
<dbReference type="InterPro" id="IPR001764">
    <property type="entry name" value="Glyco_hydro_3_N"/>
</dbReference>
<dbReference type="InterPro" id="IPR050226">
    <property type="entry name" value="NagZ_Beta-hexosaminidase"/>
</dbReference>
<dbReference type="EC" id="3.2.1.52" evidence="3"/>
<keyword evidence="4" id="KW-0378">Hydrolase</keyword>
<organism evidence="9 10">
    <name type="scientific">Thermogemmatispora aurantia</name>
    <dbReference type="NCBI Taxonomy" id="2045279"/>
    <lineage>
        <taxon>Bacteria</taxon>
        <taxon>Bacillati</taxon>
        <taxon>Chloroflexota</taxon>
        <taxon>Ktedonobacteria</taxon>
        <taxon>Thermogemmatisporales</taxon>
        <taxon>Thermogemmatisporaceae</taxon>
        <taxon>Thermogemmatispora</taxon>
    </lineage>
</organism>
<dbReference type="Gene3D" id="3.20.20.300">
    <property type="entry name" value="Glycoside hydrolase, family 3, N-terminal domain"/>
    <property type="match status" value="1"/>
</dbReference>
<dbReference type="GO" id="GO:0009254">
    <property type="term" value="P:peptidoglycan turnover"/>
    <property type="evidence" value="ECO:0007669"/>
    <property type="project" value="TreeGrafter"/>
</dbReference>
<proteinExistence type="inferred from homology"/>
<evidence type="ECO:0000256" key="1">
    <source>
        <dbReference type="ARBA" id="ARBA00001231"/>
    </source>
</evidence>
<protein>
    <recommendedName>
        <fullName evidence="3">beta-N-acetylhexosaminidase</fullName>
        <ecNumber evidence="3">3.2.1.52</ecNumber>
    </recommendedName>
</protein>
<evidence type="ECO:0000256" key="6">
    <source>
        <dbReference type="SAM" id="MobiDB-lite"/>
    </source>
</evidence>
<comment type="caution">
    <text evidence="9">The sequence shown here is derived from an EMBL/GenBank/DDBJ whole genome shotgun (WGS) entry which is preliminary data.</text>
</comment>
<dbReference type="AlphaFoldDB" id="A0A5J4KDJ1"/>
<dbReference type="Proteomes" id="UP000334820">
    <property type="component" value="Unassembled WGS sequence"/>
</dbReference>
<feature type="transmembrane region" description="Helical" evidence="7">
    <location>
        <begin position="41"/>
        <end position="61"/>
    </location>
</feature>
<evidence type="ECO:0000313" key="10">
    <source>
        <dbReference type="Proteomes" id="UP000334820"/>
    </source>
</evidence>
<comment type="similarity">
    <text evidence="2">Belongs to the glycosyl hydrolase 3 family.</text>
</comment>
<gene>
    <name evidence="9" type="ORF">KTAU_32960</name>
</gene>
<evidence type="ECO:0000259" key="8">
    <source>
        <dbReference type="Pfam" id="PF00933"/>
    </source>
</evidence>
<dbReference type="InterPro" id="IPR036962">
    <property type="entry name" value="Glyco_hydro_3_N_sf"/>
</dbReference>
<dbReference type="SUPFAM" id="SSF51445">
    <property type="entry name" value="(Trans)glycosidases"/>
    <property type="match status" value="1"/>
</dbReference>
<evidence type="ECO:0000256" key="5">
    <source>
        <dbReference type="ARBA" id="ARBA00023295"/>
    </source>
</evidence>
<evidence type="ECO:0000256" key="2">
    <source>
        <dbReference type="ARBA" id="ARBA00005336"/>
    </source>
</evidence>
<accession>A0A5J4KDJ1</accession>
<evidence type="ECO:0000256" key="4">
    <source>
        <dbReference type="ARBA" id="ARBA00022801"/>
    </source>
</evidence>
<feature type="region of interest" description="Disordered" evidence="6">
    <location>
        <begin position="1"/>
        <end position="32"/>
    </location>
</feature>
<sequence length="454" mass="49876">MFTDSKPPMVAPRPQEHPEAGASAAMPVRQRPRCRRRSLSTLRFLLVSGGTLLLLATALLGKGDVPWQPRQMSQLQETLLAGPFISNPLTPAQVEALRHREAAMNEQALARLYLAHMTLDQKLGQLFMVQYYGITYSADLETMIHDLYAGGVIMYAAQMRTFQQTRADIQHMQARAWMPLFISADEEGGFVERINNIYGHRPGALEVYQTGKVSNAAALGHGIAHDLKALGLNTDLAPDVDVPVVNGPDQYLRTWGYTPQSVIDYGGAYLRAVQGDGVIACLKHFPGLGAAQTDAHTDLPVIKRSREQIYSTELVPFKHFIQSPQSLDHPGMIMTTDLLMPALDPVWPAELSPTIVTGILRQELGYDGVVITDALYMEGIAKKWNLPEAVVLALAAGNDMILGVRSSYDLRNAVAAIKQALASGQLSQSAIDASVTRIIALKIHYHLWPIPRFV</sequence>
<dbReference type="GO" id="GO:0005975">
    <property type="term" value="P:carbohydrate metabolic process"/>
    <property type="evidence" value="ECO:0007669"/>
    <property type="project" value="InterPro"/>
</dbReference>
<dbReference type="InterPro" id="IPR017853">
    <property type="entry name" value="GH"/>
</dbReference>
<dbReference type="PANTHER" id="PTHR30480:SF13">
    <property type="entry name" value="BETA-HEXOSAMINIDASE"/>
    <property type="match status" value="1"/>
</dbReference>
<evidence type="ECO:0000313" key="9">
    <source>
        <dbReference type="EMBL" id="GER84660.1"/>
    </source>
</evidence>
<keyword evidence="5" id="KW-0326">Glycosidase</keyword>